<dbReference type="AlphaFoldDB" id="A0A3N4IQD5"/>
<organism evidence="1 2">
    <name type="scientific">Ascobolus immersus RN42</name>
    <dbReference type="NCBI Taxonomy" id="1160509"/>
    <lineage>
        <taxon>Eukaryota</taxon>
        <taxon>Fungi</taxon>
        <taxon>Dikarya</taxon>
        <taxon>Ascomycota</taxon>
        <taxon>Pezizomycotina</taxon>
        <taxon>Pezizomycetes</taxon>
        <taxon>Pezizales</taxon>
        <taxon>Ascobolaceae</taxon>
        <taxon>Ascobolus</taxon>
    </lineage>
</organism>
<dbReference type="Proteomes" id="UP000275078">
    <property type="component" value="Unassembled WGS sequence"/>
</dbReference>
<evidence type="ECO:0000313" key="1">
    <source>
        <dbReference type="EMBL" id="RPA87935.1"/>
    </source>
</evidence>
<sequence>SKITITSHKTGTTQSGFVQTAITAYNKHHHLIIRPDDLWISVISQFALFLGNRDHAESLRQYFTSRPGGKDLVHVECDTLADMATAFRKELKQRVLDQEFVPWIVPEFTTTTEQDREVASFLMLGALKNFFEYSCALACGLPSVTLLGEKKDYEEILRRIDYLDKFGNEDLTTWAKQLRAVLSKAFIAAFDMADDEKKKTEVVDAWGKICHYENGGSGPDYVSGWICAFTYFGQNG</sequence>
<dbReference type="PANTHER" id="PTHR31252:SF11">
    <property type="entry name" value="DUF4419 DOMAIN-CONTAINING PROTEIN"/>
    <property type="match status" value="1"/>
</dbReference>
<dbReference type="InterPro" id="IPR025533">
    <property type="entry name" value="DUF4419"/>
</dbReference>
<feature type="non-terminal residue" evidence="1">
    <location>
        <position position="236"/>
    </location>
</feature>
<dbReference type="PANTHER" id="PTHR31252">
    <property type="entry name" value="DUF4419 DOMAIN-CONTAINING PROTEIN"/>
    <property type="match status" value="1"/>
</dbReference>
<name>A0A3N4IQD5_ASCIM</name>
<keyword evidence="2" id="KW-1185">Reference proteome</keyword>
<dbReference type="Pfam" id="PF14388">
    <property type="entry name" value="DUF4419"/>
    <property type="match status" value="1"/>
</dbReference>
<dbReference type="STRING" id="1160509.A0A3N4IQD5"/>
<dbReference type="EMBL" id="ML119645">
    <property type="protein sequence ID" value="RPA87935.1"/>
    <property type="molecule type" value="Genomic_DNA"/>
</dbReference>
<evidence type="ECO:0000313" key="2">
    <source>
        <dbReference type="Proteomes" id="UP000275078"/>
    </source>
</evidence>
<protein>
    <submittedName>
        <fullName evidence="1">Uncharacterized protein</fullName>
    </submittedName>
</protein>
<proteinExistence type="predicted"/>
<reference evidence="1 2" key="1">
    <citation type="journal article" date="2018" name="Nat. Ecol. Evol.">
        <title>Pezizomycetes genomes reveal the molecular basis of ectomycorrhizal truffle lifestyle.</title>
        <authorList>
            <person name="Murat C."/>
            <person name="Payen T."/>
            <person name="Noel B."/>
            <person name="Kuo A."/>
            <person name="Morin E."/>
            <person name="Chen J."/>
            <person name="Kohler A."/>
            <person name="Krizsan K."/>
            <person name="Balestrini R."/>
            <person name="Da Silva C."/>
            <person name="Montanini B."/>
            <person name="Hainaut M."/>
            <person name="Levati E."/>
            <person name="Barry K.W."/>
            <person name="Belfiori B."/>
            <person name="Cichocki N."/>
            <person name="Clum A."/>
            <person name="Dockter R.B."/>
            <person name="Fauchery L."/>
            <person name="Guy J."/>
            <person name="Iotti M."/>
            <person name="Le Tacon F."/>
            <person name="Lindquist E.A."/>
            <person name="Lipzen A."/>
            <person name="Malagnac F."/>
            <person name="Mello A."/>
            <person name="Molinier V."/>
            <person name="Miyauchi S."/>
            <person name="Poulain J."/>
            <person name="Riccioni C."/>
            <person name="Rubini A."/>
            <person name="Sitrit Y."/>
            <person name="Splivallo R."/>
            <person name="Traeger S."/>
            <person name="Wang M."/>
            <person name="Zifcakova L."/>
            <person name="Wipf D."/>
            <person name="Zambonelli A."/>
            <person name="Paolocci F."/>
            <person name="Nowrousian M."/>
            <person name="Ottonello S."/>
            <person name="Baldrian P."/>
            <person name="Spatafora J.W."/>
            <person name="Henrissat B."/>
            <person name="Nagy L.G."/>
            <person name="Aury J.M."/>
            <person name="Wincker P."/>
            <person name="Grigoriev I.V."/>
            <person name="Bonfante P."/>
            <person name="Martin F.M."/>
        </authorList>
    </citation>
    <scope>NUCLEOTIDE SEQUENCE [LARGE SCALE GENOMIC DNA]</scope>
    <source>
        <strain evidence="1 2">RN42</strain>
    </source>
</reference>
<gene>
    <name evidence="1" type="ORF">BJ508DRAFT_200378</name>
</gene>
<dbReference type="OrthoDB" id="9978173at2759"/>
<accession>A0A3N4IQD5</accession>
<feature type="non-terminal residue" evidence="1">
    <location>
        <position position="1"/>
    </location>
</feature>